<evidence type="ECO:0000256" key="9">
    <source>
        <dbReference type="ARBA" id="ARBA00023239"/>
    </source>
</evidence>
<dbReference type="Gene3D" id="1.10.340.30">
    <property type="entry name" value="Hypothetical protein, domain 2"/>
    <property type="match status" value="1"/>
</dbReference>
<dbReference type="EMBL" id="CAADRA010007019">
    <property type="protein sequence ID" value="VFT98381.1"/>
    <property type="molecule type" value="Genomic_DNA"/>
</dbReference>
<dbReference type="Proteomes" id="UP000332933">
    <property type="component" value="Unassembled WGS sequence"/>
</dbReference>
<dbReference type="PANTHER" id="PTHR43286">
    <property type="entry name" value="ENDONUCLEASE III-LIKE PROTEIN 1"/>
    <property type="match status" value="1"/>
</dbReference>
<feature type="domain" description="HhH-GPD" evidence="13">
    <location>
        <begin position="116"/>
        <end position="267"/>
    </location>
</feature>
<dbReference type="Pfam" id="PF00730">
    <property type="entry name" value="HhH-GPD"/>
    <property type="match status" value="1"/>
</dbReference>
<keyword evidence="5 11" id="KW-0378">Hydrolase</keyword>
<dbReference type="GO" id="GO:0006285">
    <property type="term" value="P:base-excision repair, AP site formation"/>
    <property type="evidence" value="ECO:0007669"/>
    <property type="project" value="UniProtKB-UniRule"/>
</dbReference>
<dbReference type="Gene3D" id="1.10.1670.10">
    <property type="entry name" value="Helix-hairpin-Helix base-excision DNA repair enzymes (C-terminal)"/>
    <property type="match status" value="1"/>
</dbReference>
<comment type="caution">
    <text evidence="11">Lacks conserved residue(s) required for the propagation of feature annotation.</text>
</comment>
<evidence type="ECO:0000313" key="16">
    <source>
        <dbReference type="Proteomes" id="UP000332933"/>
    </source>
</evidence>
<dbReference type="SUPFAM" id="SSF48150">
    <property type="entry name" value="DNA-glycosylase"/>
    <property type="match status" value="1"/>
</dbReference>
<keyword evidence="10 11" id="KW-0326">Glycosidase</keyword>
<organism evidence="15 16">
    <name type="scientific">Aphanomyces stellatus</name>
    <dbReference type="NCBI Taxonomy" id="120398"/>
    <lineage>
        <taxon>Eukaryota</taxon>
        <taxon>Sar</taxon>
        <taxon>Stramenopiles</taxon>
        <taxon>Oomycota</taxon>
        <taxon>Saprolegniomycetes</taxon>
        <taxon>Saprolegniales</taxon>
        <taxon>Verrucalvaceae</taxon>
        <taxon>Aphanomyces</taxon>
    </lineage>
</organism>
<keyword evidence="11" id="KW-0539">Nucleus</keyword>
<evidence type="ECO:0000259" key="13">
    <source>
        <dbReference type="SMART" id="SM00478"/>
    </source>
</evidence>
<feature type="region of interest" description="Disordered" evidence="12">
    <location>
        <begin position="12"/>
        <end position="65"/>
    </location>
</feature>
<accession>A0A485LI99</accession>
<dbReference type="FunFam" id="1.10.340.30:FF:000001">
    <property type="entry name" value="Endonuclease III"/>
    <property type="match status" value="1"/>
</dbReference>
<evidence type="ECO:0000256" key="4">
    <source>
        <dbReference type="ARBA" id="ARBA00022763"/>
    </source>
</evidence>
<evidence type="ECO:0000256" key="10">
    <source>
        <dbReference type="ARBA" id="ARBA00023295"/>
    </source>
</evidence>
<evidence type="ECO:0000256" key="1">
    <source>
        <dbReference type="ARBA" id="ARBA00001966"/>
    </source>
</evidence>
<dbReference type="PANTHER" id="PTHR43286:SF1">
    <property type="entry name" value="ENDONUCLEASE III-LIKE PROTEIN 1"/>
    <property type="match status" value="1"/>
</dbReference>
<keyword evidence="11" id="KW-0496">Mitochondrion</keyword>
<dbReference type="GO" id="GO:0005739">
    <property type="term" value="C:mitochondrion"/>
    <property type="evidence" value="ECO:0007669"/>
    <property type="project" value="UniProtKB-SubCell"/>
</dbReference>
<dbReference type="SMART" id="SM00525">
    <property type="entry name" value="FES"/>
    <property type="match status" value="1"/>
</dbReference>
<dbReference type="AlphaFoldDB" id="A0A485LI99"/>
<dbReference type="EC" id="4.2.99.18" evidence="11"/>
<keyword evidence="9 11" id="KW-0456">Lyase</keyword>
<evidence type="ECO:0000256" key="5">
    <source>
        <dbReference type="ARBA" id="ARBA00022801"/>
    </source>
</evidence>
<dbReference type="CDD" id="cd00056">
    <property type="entry name" value="ENDO3c"/>
    <property type="match status" value="1"/>
</dbReference>
<keyword evidence="6" id="KW-0408">Iron</keyword>
<evidence type="ECO:0000256" key="12">
    <source>
        <dbReference type="SAM" id="MobiDB-lite"/>
    </source>
</evidence>
<reference evidence="14" key="2">
    <citation type="submission" date="2019-06" db="EMBL/GenBank/DDBJ databases">
        <title>Genomics analysis of Aphanomyces spp. identifies a new class of oomycete effector associated with host adaptation.</title>
        <authorList>
            <person name="Gaulin E."/>
        </authorList>
    </citation>
    <scope>NUCLEOTIDE SEQUENCE</scope>
    <source>
        <strain evidence="14">CBS 578.67</strain>
    </source>
</reference>
<dbReference type="GO" id="GO:0046872">
    <property type="term" value="F:metal ion binding"/>
    <property type="evidence" value="ECO:0007669"/>
    <property type="project" value="UniProtKB-KW"/>
</dbReference>
<sequence length="310" mass="33605">MRTTNIHVEMNGNMFAKFARPSAPSAQIEPRTAPGPTTSPPPSKKRKREHSASEDPSSTSTLLPTKKADRLAALDLLVDVRRGGTAPVDLYGTDRLIDSSKSPKSQRLHALVGALLSTQTKDEITAAAMHRLHKHDGGLTIDSLLAMSIADLDALLTPVGFHLKKAEQLRSIAATLRASYDDDVPRSVQALTGLPGIGPKVARLALLVAWDKVDGIIVDTHVHRIAGRLGWTRGAKDAEATRRELESWVPRARWGDMSKLMIGFGQTTCTAVKPKCSTCPLAMHCPYAVSKATATQATDKTQNRMRRNDV</sequence>
<evidence type="ECO:0000256" key="3">
    <source>
        <dbReference type="ARBA" id="ARBA00022723"/>
    </source>
</evidence>
<dbReference type="EC" id="3.2.2.-" evidence="11"/>
<dbReference type="InterPro" id="IPR011257">
    <property type="entry name" value="DNA_glycosylase"/>
</dbReference>
<dbReference type="GO" id="GO:0051539">
    <property type="term" value="F:4 iron, 4 sulfur cluster binding"/>
    <property type="evidence" value="ECO:0007669"/>
    <property type="project" value="InterPro"/>
</dbReference>
<comment type="function">
    <text evidence="11">Bifunctional DNA N-glycosylase with associated apurinic/apyrimidinic (AP) lyase function that catalyzes the first step in base excision repair (BER), the primary repair pathway for the repair of oxidative DNA damage. The DNA N-glycosylase activity releases the damaged DNA base from DNA by cleaving the N-glycosidic bond, leaving an AP site. The AP lyase activity cleaves the phosphodiester bond 3' to the AP site by a beta-elimination. Primarily recognizes and repairs oxidative base damage of pyrimidines.</text>
</comment>
<comment type="similarity">
    <text evidence="2 11">Belongs to the Nth/MutY family.</text>
</comment>
<dbReference type="GO" id="GO:0003677">
    <property type="term" value="F:DNA binding"/>
    <property type="evidence" value="ECO:0007669"/>
    <property type="project" value="UniProtKB-UniRule"/>
</dbReference>
<evidence type="ECO:0000256" key="2">
    <source>
        <dbReference type="ARBA" id="ARBA00008343"/>
    </source>
</evidence>
<evidence type="ECO:0000256" key="11">
    <source>
        <dbReference type="HAMAP-Rule" id="MF_03183"/>
    </source>
</evidence>
<dbReference type="GO" id="GO:0006289">
    <property type="term" value="P:nucleotide-excision repair"/>
    <property type="evidence" value="ECO:0007669"/>
    <property type="project" value="TreeGrafter"/>
</dbReference>
<dbReference type="EMBL" id="VJMH01006993">
    <property type="protein sequence ID" value="KAF0686525.1"/>
    <property type="molecule type" value="Genomic_DNA"/>
</dbReference>
<evidence type="ECO:0000313" key="15">
    <source>
        <dbReference type="EMBL" id="VFT98381.1"/>
    </source>
</evidence>
<dbReference type="GO" id="GO:0005634">
    <property type="term" value="C:nucleus"/>
    <property type="evidence" value="ECO:0007669"/>
    <property type="project" value="UniProtKB-SubCell"/>
</dbReference>
<dbReference type="GO" id="GO:0000703">
    <property type="term" value="F:oxidized pyrimidine nucleobase lesion DNA N-glycosylase activity"/>
    <property type="evidence" value="ECO:0007669"/>
    <property type="project" value="UniProtKB-UniRule"/>
</dbReference>
<dbReference type="InterPro" id="IPR030841">
    <property type="entry name" value="NTH1"/>
</dbReference>
<dbReference type="InterPro" id="IPR004035">
    <property type="entry name" value="Endouclease-III_FeS-bd_BS"/>
</dbReference>
<protein>
    <recommendedName>
        <fullName evidence="11">Endonuclease III homolog</fullName>
        <ecNumber evidence="11">3.2.2.-</ecNumber>
        <ecNumber evidence="11">4.2.99.18</ecNumber>
    </recommendedName>
    <alternativeName>
        <fullName evidence="11">Bifunctional DNA N-glycosylase/DNA-(apurinic or apyrimidinic site) lyase</fullName>
        <shortName evidence="11">DNA glycosylase/AP lyase</shortName>
    </alternativeName>
</protein>
<dbReference type="InterPro" id="IPR003651">
    <property type="entry name" value="Endonuclease3_FeS-loop_motif"/>
</dbReference>
<dbReference type="InterPro" id="IPR023170">
    <property type="entry name" value="HhH_base_excis_C"/>
</dbReference>
<dbReference type="HAMAP" id="MF_03183">
    <property type="entry name" value="Endonuclease_III_Nth"/>
    <property type="match status" value="1"/>
</dbReference>
<dbReference type="InterPro" id="IPR003265">
    <property type="entry name" value="HhH-GPD_domain"/>
</dbReference>
<keyword evidence="4 11" id="KW-0227">DNA damage</keyword>
<comment type="catalytic activity">
    <reaction evidence="11">
        <text>2'-deoxyribonucleotide-(2'-deoxyribose 5'-phosphate)-2'-deoxyribonucleotide-DNA = a 3'-end 2'-deoxyribonucleotide-(2,3-dehydro-2,3-deoxyribose 5'-phosphate)-DNA + a 5'-end 5'-phospho-2'-deoxyribonucleoside-DNA + H(+)</text>
        <dbReference type="Rhea" id="RHEA:66592"/>
        <dbReference type="Rhea" id="RHEA-COMP:13180"/>
        <dbReference type="Rhea" id="RHEA-COMP:16897"/>
        <dbReference type="Rhea" id="RHEA-COMP:17067"/>
        <dbReference type="ChEBI" id="CHEBI:15378"/>
        <dbReference type="ChEBI" id="CHEBI:136412"/>
        <dbReference type="ChEBI" id="CHEBI:157695"/>
        <dbReference type="ChEBI" id="CHEBI:167181"/>
        <dbReference type="EC" id="4.2.99.18"/>
    </reaction>
</comment>
<feature type="compositionally biased region" description="Polar residues" evidence="12">
    <location>
        <begin position="54"/>
        <end position="63"/>
    </location>
</feature>
<dbReference type="PROSITE" id="PS00764">
    <property type="entry name" value="ENDONUCLEASE_III_1"/>
    <property type="match status" value="1"/>
</dbReference>
<evidence type="ECO:0000256" key="6">
    <source>
        <dbReference type="ARBA" id="ARBA00023004"/>
    </source>
</evidence>
<evidence type="ECO:0000313" key="14">
    <source>
        <dbReference type="EMBL" id="KAF0686525.1"/>
    </source>
</evidence>
<proteinExistence type="inferred from homology"/>
<evidence type="ECO:0000256" key="8">
    <source>
        <dbReference type="ARBA" id="ARBA00023204"/>
    </source>
</evidence>
<comment type="subcellular location">
    <subcellularLocation>
        <location evidence="11">Nucleus</location>
    </subcellularLocation>
    <subcellularLocation>
        <location evidence="11">Mitochondrion</location>
    </subcellularLocation>
</comment>
<dbReference type="Pfam" id="PF10576">
    <property type="entry name" value="EndIII_4Fe-2S"/>
    <property type="match status" value="1"/>
</dbReference>
<name>A0A485LI99_9STRA</name>
<dbReference type="SMART" id="SM00478">
    <property type="entry name" value="ENDO3c"/>
    <property type="match status" value="1"/>
</dbReference>
<comment type="cofactor">
    <cofactor evidence="1">
        <name>[4Fe-4S] cluster</name>
        <dbReference type="ChEBI" id="CHEBI:49883"/>
    </cofactor>
</comment>
<reference evidence="15 16" key="1">
    <citation type="submission" date="2019-03" db="EMBL/GenBank/DDBJ databases">
        <authorList>
            <person name="Gaulin E."/>
            <person name="Dumas B."/>
        </authorList>
    </citation>
    <scope>NUCLEOTIDE SEQUENCE [LARGE SCALE GENOMIC DNA]</scope>
    <source>
        <strain evidence="15">CBS 568.67</strain>
    </source>
</reference>
<gene>
    <name evidence="15" type="primary">Aste57867_21712</name>
    <name evidence="11" type="synonym">NTH1</name>
    <name evidence="14" type="ORF">As57867_021643</name>
    <name evidence="15" type="ORF">ASTE57867_21712</name>
</gene>
<keyword evidence="3" id="KW-0479">Metal-binding</keyword>
<keyword evidence="16" id="KW-1185">Reference proteome</keyword>
<evidence type="ECO:0000256" key="7">
    <source>
        <dbReference type="ARBA" id="ARBA00023014"/>
    </source>
</evidence>
<dbReference type="GO" id="GO:0140078">
    <property type="term" value="F:class I DNA-(apurinic or apyrimidinic site) endonuclease activity"/>
    <property type="evidence" value="ECO:0007669"/>
    <property type="project" value="UniProtKB-EC"/>
</dbReference>
<keyword evidence="8 11" id="KW-0234">DNA repair</keyword>
<keyword evidence="7" id="KW-0411">Iron-sulfur</keyword>
<dbReference type="OrthoDB" id="2099276at2759"/>